<proteinExistence type="predicted"/>
<dbReference type="Proteomes" id="UP000326777">
    <property type="component" value="Genome"/>
</dbReference>
<accession>A0A5P8PHC7</accession>
<evidence type="ECO:0000313" key="2">
    <source>
        <dbReference type="Proteomes" id="UP000326777"/>
    </source>
</evidence>
<evidence type="ECO:0000313" key="1">
    <source>
        <dbReference type="EMBL" id="QFR56093.1"/>
    </source>
</evidence>
<organism evidence="1 2">
    <name type="scientific">Serratia phage Muldoon</name>
    <dbReference type="NCBI Taxonomy" id="2601678"/>
    <lineage>
        <taxon>Viruses</taxon>
        <taxon>Duplodnaviria</taxon>
        <taxon>Heunggongvirae</taxon>
        <taxon>Uroviricota</taxon>
        <taxon>Caudoviricetes</taxon>
        <taxon>Muldoonvirus</taxon>
        <taxon>Muldoonvirus muldoon</taxon>
    </lineage>
</organism>
<sequence>MNPWELKSLNKEELGEWMNSIHSLGKDKLREMVIMMWAELERIELEKKQ</sequence>
<name>A0A5P8PHC7_9CAUD</name>
<protein>
    <submittedName>
        <fullName evidence="1">Uncharacterized protein</fullName>
    </submittedName>
</protein>
<dbReference type="EMBL" id="MN095771">
    <property type="protein sequence ID" value="QFR56093.1"/>
    <property type="molecule type" value="Genomic_DNA"/>
</dbReference>
<reference evidence="2" key="1">
    <citation type="submission" date="2019-06" db="EMBL/GenBank/DDBJ databases">
        <title>Complete genome sequence of Serratia marcescens phage Muldoon.</title>
        <authorList>
            <person name="Campbell S."/>
            <person name="Atkinson C."/>
            <person name="Moreland R."/>
            <person name="Liu M."/>
            <person name="Ramsey J."/>
            <person name="Leavitt J."/>
        </authorList>
    </citation>
    <scope>NUCLEOTIDE SEQUENCE [LARGE SCALE GENOMIC DNA]</scope>
</reference>
<gene>
    <name evidence="1" type="ORF">CPT_Muldoon_142</name>
</gene>
<keyword evidence="2" id="KW-1185">Reference proteome</keyword>